<reference evidence="1" key="2">
    <citation type="journal article" date="2020" name="Nat. Commun.">
        <title>Large-scale genome sequencing of mycorrhizal fungi provides insights into the early evolution of symbiotic traits.</title>
        <authorList>
            <person name="Miyauchi S."/>
            <person name="Kiss E."/>
            <person name="Kuo A."/>
            <person name="Drula E."/>
            <person name="Kohler A."/>
            <person name="Sanchez-Garcia M."/>
            <person name="Morin E."/>
            <person name="Andreopoulos B."/>
            <person name="Barry K.W."/>
            <person name="Bonito G."/>
            <person name="Buee M."/>
            <person name="Carver A."/>
            <person name="Chen C."/>
            <person name="Cichocki N."/>
            <person name="Clum A."/>
            <person name="Culley D."/>
            <person name="Crous P.W."/>
            <person name="Fauchery L."/>
            <person name="Girlanda M."/>
            <person name="Hayes R.D."/>
            <person name="Keri Z."/>
            <person name="LaButti K."/>
            <person name="Lipzen A."/>
            <person name="Lombard V."/>
            <person name="Magnuson J."/>
            <person name="Maillard F."/>
            <person name="Murat C."/>
            <person name="Nolan M."/>
            <person name="Ohm R.A."/>
            <person name="Pangilinan J."/>
            <person name="Pereira M.F."/>
            <person name="Perotto S."/>
            <person name="Peter M."/>
            <person name="Pfister S."/>
            <person name="Riley R."/>
            <person name="Sitrit Y."/>
            <person name="Stielow J.B."/>
            <person name="Szollosi G."/>
            <person name="Zifcakova L."/>
            <person name="Stursova M."/>
            <person name="Spatafora J.W."/>
            <person name="Tedersoo L."/>
            <person name="Vaario L.M."/>
            <person name="Yamada A."/>
            <person name="Yan M."/>
            <person name="Wang P."/>
            <person name="Xu J."/>
            <person name="Bruns T."/>
            <person name="Baldrian P."/>
            <person name="Vilgalys R."/>
            <person name="Dunand C."/>
            <person name="Henrissat B."/>
            <person name="Grigoriev I.V."/>
            <person name="Hibbett D."/>
            <person name="Nagy L.G."/>
            <person name="Martin F.M."/>
        </authorList>
    </citation>
    <scope>NUCLEOTIDE SEQUENCE</scope>
    <source>
        <strain evidence="1">P2</strain>
    </source>
</reference>
<accession>A0ACB6Z4R6</accession>
<dbReference type="Proteomes" id="UP000886501">
    <property type="component" value="Unassembled WGS sequence"/>
</dbReference>
<dbReference type="EMBL" id="MU118135">
    <property type="protein sequence ID" value="KAF9644509.1"/>
    <property type="molecule type" value="Genomic_DNA"/>
</dbReference>
<evidence type="ECO:0000313" key="1">
    <source>
        <dbReference type="EMBL" id="KAF9644509.1"/>
    </source>
</evidence>
<evidence type="ECO:0000313" key="2">
    <source>
        <dbReference type="Proteomes" id="UP000886501"/>
    </source>
</evidence>
<sequence>MASAADIRSVLSVPDPTPGSSQQPQKKPTATSKRPQGISRELYELIGDSVPSVVPQHSKARLKLKPNLGSGPPRSRWEWREFKNGARTDKLRLNHWVKAGTDPDAVYRFEHYNVVSNPYKYTDEEYAQLLEDPEWSREETDYLFKMIEDYDSRFLIVHDRYEFPGGVPRLLEDLKDRYYSICRKLVRSRPWNGDEVSRAKVLGLLSFEKERELTRKQYLRSLESRTPEQIAEEEALYLELKRLEQTERQFKKDRDDLLRTLLGVESGLSDIQLGDDSSLHGLSSMPEIKKSKKKTGSTMEIDSPSVATPSSSIMQAQKRIQTVKSAAYDAQHCITRTDVPQITATKSSHQAATLRSYKLPTPKQAMATKVAQTLLEYGVNSSRLVMPTRENLLHLESLIDATTLLLEAKKNVDRVEQDIRLMKAKVLRRDEQLGGGEGGEAPMDVDQEAVADDDDAGIQPGRGARKKNARRSMSVSSVDAAAQPGRSNKRQKQG</sequence>
<name>A0ACB6Z4R6_THEGA</name>
<keyword evidence="2" id="KW-1185">Reference proteome</keyword>
<proteinExistence type="predicted"/>
<organism evidence="1 2">
    <name type="scientific">Thelephora ganbajun</name>
    <name type="common">Ganba fungus</name>
    <dbReference type="NCBI Taxonomy" id="370292"/>
    <lineage>
        <taxon>Eukaryota</taxon>
        <taxon>Fungi</taxon>
        <taxon>Dikarya</taxon>
        <taxon>Basidiomycota</taxon>
        <taxon>Agaricomycotina</taxon>
        <taxon>Agaricomycetes</taxon>
        <taxon>Thelephorales</taxon>
        <taxon>Thelephoraceae</taxon>
        <taxon>Thelephora</taxon>
    </lineage>
</organism>
<gene>
    <name evidence="1" type="ORF">BDM02DRAFT_938105</name>
</gene>
<comment type="caution">
    <text evidence="1">The sequence shown here is derived from an EMBL/GenBank/DDBJ whole genome shotgun (WGS) entry which is preliminary data.</text>
</comment>
<reference evidence="1" key="1">
    <citation type="submission" date="2019-10" db="EMBL/GenBank/DDBJ databases">
        <authorList>
            <consortium name="DOE Joint Genome Institute"/>
            <person name="Kuo A."/>
            <person name="Miyauchi S."/>
            <person name="Kiss E."/>
            <person name="Drula E."/>
            <person name="Kohler A."/>
            <person name="Sanchez-Garcia M."/>
            <person name="Andreopoulos B."/>
            <person name="Barry K.W."/>
            <person name="Bonito G."/>
            <person name="Buee M."/>
            <person name="Carver A."/>
            <person name="Chen C."/>
            <person name="Cichocki N."/>
            <person name="Clum A."/>
            <person name="Culley D."/>
            <person name="Crous P.W."/>
            <person name="Fauchery L."/>
            <person name="Girlanda M."/>
            <person name="Hayes R."/>
            <person name="Keri Z."/>
            <person name="Labutti K."/>
            <person name="Lipzen A."/>
            <person name="Lombard V."/>
            <person name="Magnuson J."/>
            <person name="Maillard F."/>
            <person name="Morin E."/>
            <person name="Murat C."/>
            <person name="Nolan M."/>
            <person name="Ohm R."/>
            <person name="Pangilinan J."/>
            <person name="Pereira M."/>
            <person name="Perotto S."/>
            <person name="Peter M."/>
            <person name="Riley R."/>
            <person name="Sitrit Y."/>
            <person name="Stielow B."/>
            <person name="Szollosi G."/>
            <person name="Zifcakova L."/>
            <person name="Stursova M."/>
            <person name="Spatafora J.W."/>
            <person name="Tedersoo L."/>
            <person name="Vaario L.-M."/>
            <person name="Yamada A."/>
            <person name="Yan M."/>
            <person name="Wang P."/>
            <person name="Xu J."/>
            <person name="Bruns T."/>
            <person name="Baldrian P."/>
            <person name="Vilgalys R."/>
            <person name="Henrissat B."/>
            <person name="Grigoriev I.V."/>
            <person name="Hibbett D."/>
            <person name="Nagy L.G."/>
            <person name="Martin F.M."/>
        </authorList>
    </citation>
    <scope>NUCLEOTIDE SEQUENCE</scope>
    <source>
        <strain evidence="1">P2</strain>
    </source>
</reference>
<protein>
    <submittedName>
        <fullName evidence="1">Uncharacterized protein</fullName>
    </submittedName>
</protein>